<comment type="similarity">
    <text evidence="5">Belongs to the NtaA/SnaA/DszA monooxygenase family.</text>
</comment>
<keyword evidence="1" id="KW-0285">Flavoprotein</keyword>
<dbReference type="Proteomes" id="UP001050808">
    <property type="component" value="Unassembled WGS sequence"/>
</dbReference>
<dbReference type="InterPro" id="IPR016215">
    <property type="entry name" value="NTA_MOA"/>
</dbReference>
<dbReference type="SUPFAM" id="SSF51679">
    <property type="entry name" value="Bacterial luciferase-like"/>
    <property type="match status" value="1"/>
</dbReference>
<dbReference type="NCBIfam" id="TIGR03860">
    <property type="entry name" value="FMN_nitrolo"/>
    <property type="match status" value="1"/>
</dbReference>
<dbReference type="PIRSF" id="PIRSF000337">
    <property type="entry name" value="NTA_MOA"/>
    <property type="match status" value="1"/>
</dbReference>
<dbReference type="PANTHER" id="PTHR30011">
    <property type="entry name" value="ALKANESULFONATE MONOOXYGENASE-RELATED"/>
    <property type="match status" value="1"/>
</dbReference>
<name>A0ABQ3QFA4_9ACTN</name>
<dbReference type="EMBL" id="BNDY01000002">
    <property type="protein sequence ID" value="GHI35969.1"/>
    <property type="molecule type" value="Genomic_DNA"/>
</dbReference>
<feature type="domain" description="Luciferase-like" evidence="6">
    <location>
        <begin position="41"/>
        <end position="396"/>
    </location>
</feature>
<evidence type="ECO:0000256" key="2">
    <source>
        <dbReference type="ARBA" id="ARBA00022643"/>
    </source>
</evidence>
<evidence type="ECO:0000313" key="8">
    <source>
        <dbReference type="Proteomes" id="UP001050808"/>
    </source>
</evidence>
<keyword evidence="8" id="KW-1185">Reference proteome</keyword>
<dbReference type="InterPro" id="IPR051260">
    <property type="entry name" value="Diverse_substr_monoxygenases"/>
</dbReference>
<dbReference type="PANTHER" id="PTHR30011:SF16">
    <property type="entry name" value="C2H2 FINGER DOMAIN TRANSCRIPTION FACTOR (EUROFUNG)-RELATED"/>
    <property type="match status" value="1"/>
</dbReference>
<gene>
    <name evidence="7" type="ORF">Sviol_03770</name>
</gene>
<keyword evidence="2" id="KW-0288">FMN</keyword>
<evidence type="ECO:0000313" key="7">
    <source>
        <dbReference type="EMBL" id="GHI35969.1"/>
    </source>
</evidence>
<dbReference type="Gene3D" id="3.20.20.30">
    <property type="entry name" value="Luciferase-like domain"/>
    <property type="match status" value="1"/>
</dbReference>
<evidence type="ECO:0000256" key="1">
    <source>
        <dbReference type="ARBA" id="ARBA00022630"/>
    </source>
</evidence>
<accession>A0ABQ3QFA4</accession>
<keyword evidence="4" id="KW-0503">Monooxygenase</keyword>
<reference evidence="7" key="1">
    <citation type="submission" date="2024-05" db="EMBL/GenBank/DDBJ databases">
        <title>Whole genome shotgun sequence of Streptomyces violascens NBRC 12920.</title>
        <authorList>
            <person name="Komaki H."/>
            <person name="Tamura T."/>
        </authorList>
    </citation>
    <scope>NUCLEOTIDE SEQUENCE</scope>
    <source>
        <strain evidence="7">NBRC 12920</strain>
    </source>
</reference>
<organism evidence="7 8">
    <name type="scientific">Streptomyces violascens</name>
    <dbReference type="NCBI Taxonomy" id="67381"/>
    <lineage>
        <taxon>Bacteria</taxon>
        <taxon>Bacillati</taxon>
        <taxon>Actinomycetota</taxon>
        <taxon>Actinomycetes</taxon>
        <taxon>Kitasatosporales</taxon>
        <taxon>Streptomycetaceae</taxon>
        <taxon>Streptomyces</taxon>
    </lineage>
</organism>
<dbReference type="Pfam" id="PF00296">
    <property type="entry name" value="Bac_luciferase"/>
    <property type="match status" value="1"/>
</dbReference>
<sequence length="446" mass="48832">MTSTAPQGRSAGKFHLAFIFNFTPDDWQGPFGTGGSPWDGKFHTEVAQALERACFDYVIVEDKLMVPESYGGSAEAALKQAMVVPKHDPVPLAVAMGVATSRLGIVATLSTLAYPPFMTARLSSTLDSMLGGRFGWNIVTSAEDLAAQNFGLDKLPPRDVRYEMADEYVDVVKQLFASWDADAVVLDREKGVYADHTKVRPIHFKGKYFQVRGPLNTVPSPQHRPAFVQAGASPRGRAFAARNADSIIAIANGVEGMKQFREDVRAHAKDQGRDPDTIKTLFCVTPVLGETEQDAREKQARMVSSPQFIQDILAQTSALTEIDFAQFDLDEPLPRRLETNGEQGSLDQLQQWGSGKTLRELVIDAAGGLVSSVDLVGTPDQVAERMGEVMEEVGGDGFMITTPLLRLNRRYIAEVTDGLVPALQRRGLTRSAYTPGNTLRQNLLEF</sequence>
<dbReference type="InterPro" id="IPR036661">
    <property type="entry name" value="Luciferase-like_sf"/>
</dbReference>
<comment type="caution">
    <text evidence="7">The sequence shown here is derived from an EMBL/GenBank/DDBJ whole genome shotgun (WGS) entry which is preliminary data.</text>
</comment>
<protein>
    <submittedName>
        <fullName evidence="7">Dibenzothiophene desulfurization enzyme A</fullName>
    </submittedName>
</protein>
<proteinExistence type="inferred from homology"/>
<evidence type="ECO:0000256" key="5">
    <source>
        <dbReference type="ARBA" id="ARBA00033748"/>
    </source>
</evidence>
<dbReference type="RefSeq" id="WP_189959757.1">
    <property type="nucleotide sequence ID" value="NZ_BMUA01000001.1"/>
</dbReference>
<keyword evidence="3" id="KW-0560">Oxidoreductase</keyword>
<dbReference type="InterPro" id="IPR011251">
    <property type="entry name" value="Luciferase-like_dom"/>
</dbReference>
<evidence type="ECO:0000256" key="3">
    <source>
        <dbReference type="ARBA" id="ARBA00023002"/>
    </source>
</evidence>
<evidence type="ECO:0000259" key="6">
    <source>
        <dbReference type="Pfam" id="PF00296"/>
    </source>
</evidence>
<evidence type="ECO:0000256" key="4">
    <source>
        <dbReference type="ARBA" id="ARBA00023033"/>
    </source>
</evidence>